<gene>
    <name evidence="1" type="ORF">SCAR479_13307</name>
</gene>
<proteinExistence type="predicted"/>
<dbReference type="GO" id="GO:0016787">
    <property type="term" value="F:hydrolase activity"/>
    <property type="evidence" value="ECO:0007669"/>
    <property type="project" value="UniProtKB-KW"/>
</dbReference>
<sequence>MPSIKYLTAAFLGMAGKSSAQRRCKNITIPVTVSAKIPLVKAIRDQLQSTETVTVSGSYSLSATLCDPESGPSEVLQILTYGIGFDRRYWDFPFHNYNYSYGSFALDHNYSTLAWDRLGFALQALTNLVHHGNYSSSGGGYEEIVHVGHCLGSCVTYALHVIDPDISDAIILTGFSQFSDYQPAGLIGLHLVEANLRDRFAYYPPVKMDEGYLIQGDLVALQTDFFTFGTFDPDISEPAYAAVEPVTVGELASAAYMAFANVTSAAPVLIVTGERDVIYCGTDCFAVGGQDISSVLDLSKNYFPPGTQFQTKVVEGAGHGLNLGYTGPITYNTINDFLNYNRLGV</sequence>
<reference evidence="1 2" key="1">
    <citation type="submission" date="2024-02" db="EMBL/GenBank/DDBJ databases">
        <title>First draft genome assembly of two strains of Seiridium cardinale.</title>
        <authorList>
            <person name="Emiliani G."/>
            <person name="Scali E."/>
        </authorList>
    </citation>
    <scope>NUCLEOTIDE SEQUENCE [LARGE SCALE GENOMIC DNA]</scope>
    <source>
        <strain evidence="1 2">BM-138-000479</strain>
    </source>
</reference>
<accession>A0ABR2X8D4</accession>
<dbReference type="Proteomes" id="UP001465668">
    <property type="component" value="Unassembled WGS sequence"/>
</dbReference>
<comment type="caution">
    <text evidence="1">The sequence shown here is derived from an EMBL/GenBank/DDBJ whole genome shotgun (WGS) entry which is preliminary data.</text>
</comment>
<keyword evidence="1" id="KW-0378">Hydrolase</keyword>
<evidence type="ECO:0000313" key="1">
    <source>
        <dbReference type="EMBL" id="KAK9770048.1"/>
    </source>
</evidence>
<dbReference type="EMBL" id="JARVKM010000103">
    <property type="protein sequence ID" value="KAK9770048.1"/>
    <property type="molecule type" value="Genomic_DNA"/>
</dbReference>
<organism evidence="1 2">
    <name type="scientific">Seiridium cardinale</name>
    <dbReference type="NCBI Taxonomy" id="138064"/>
    <lineage>
        <taxon>Eukaryota</taxon>
        <taxon>Fungi</taxon>
        <taxon>Dikarya</taxon>
        <taxon>Ascomycota</taxon>
        <taxon>Pezizomycotina</taxon>
        <taxon>Sordariomycetes</taxon>
        <taxon>Xylariomycetidae</taxon>
        <taxon>Amphisphaeriales</taxon>
        <taxon>Sporocadaceae</taxon>
        <taxon>Seiridium</taxon>
    </lineage>
</organism>
<dbReference type="SUPFAM" id="SSF53474">
    <property type="entry name" value="alpha/beta-Hydrolases"/>
    <property type="match status" value="1"/>
</dbReference>
<keyword evidence="2" id="KW-1185">Reference proteome</keyword>
<dbReference type="Gene3D" id="3.40.50.1820">
    <property type="entry name" value="alpha/beta hydrolase"/>
    <property type="match status" value="1"/>
</dbReference>
<evidence type="ECO:0000313" key="2">
    <source>
        <dbReference type="Proteomes" id="UP001465668"/>
    </source>
</evidence>
<dbReference type="InterPro" id="IPR029058">
    <property type="entry name" value="AB_hydrolase_fold"/>
</dbReference>
<protein>
    <submittedName>
        <fullName evidence="1">Alpha/Beta hydrolase protein</fullName>
    </submittedName>
</protein>
<name>A0ABR2X8D4_9PEZI</name>